<comment type="caution">
    <text evidence="1">The sequence shown here is derived from an EMBL/GenBank/DDBJ whole genome shotgun (WGS) entry which is preliminary data.</text>
</comment>
<proteinExistence type="predicted"/>
<name>A0AAV4WC24_9ARAC</name>
<dbReference type="AlphaFoldDB" id="A0AAV4WC24"/>
<organism evidence="1 2">
    <name type="scientific">Caerostris darwini</name>
    <dbReference type="NCBI Taxonomy" id="1538125"/>
    <lineage>
        <taxon>Eukaryota</taxon>
        <taxon>Metazoa</taxon>
        <taxon>Ecdysozoa</taxon>
        <taxon>Arthropoda</taxon>
        <taxon>Chelicerata</taxon>
        <taxon>Arachnida</taxon>
        <taxon>Araneae</taxon>
        <taxon>Araneomorphae</taxon>
        <taxon>Entelegynae</taxon>
        <taxon>Araneoidea</taxon>
        <taxon>Araneidae</taxon>
        <taxon>Caerostris</taxon>
    </lineage>
</organism>
<dbReference type="Proteomes" id="UP001054837">
    <property type="component" value="Unassembled WGS sequence"/>
</dbReference>
<protein>
    <submittedName>
        <fullName evidence="1">Uncharacterized protein</fullName>
    </submittedName>
</protein>
<keyword evidence="2" id="KW-1185">Reference proteome</keyword>
<evidence type="ECO:0000313" key="1">
    <source>
        <dbReference type="EMBL" id="GIY80391.1"/>
    </source>
</evidence>
<sequence length="94" mass="11310">MTLFVDMKNFLTNPFVKNPLAMRLFERFHDSIFMFESWYVVHQHSANGIHFQVQLRQVNRKLQCRLQGRKEQTPRLEHLPPDVIRPFLSIIIFA</sequence>
<gene>
    <name evidence="1" type="ORF">CDAR_412031</name>
</gene>
<accession>A0AAV4WC24</accession>
<reference evidence="1 2" key="1">
    <citation type="submission" date="2021-06" db="EMBL/GenBank/DDBJ databases">
        <title>Caerostris darwini draft genome.</title>
        <authorList>
            <person name="Kono N."/>
            <person name="Arakawa K."/>
        </authorList>
    </citation>
    <scope>NUCLEOTIDE SEQUENCE [LARGE SCALE GENOMIC DNA]</scope>
</reference>
<dbReference type="EMBL" id="BPLQ01014506">
    <property type="protein sequence ID" value="GIY80391.1"/>
    <property type="molecule type" value="Genomic_DNA"/>
</dbReference>
<evidence type="ECO:0000313" key="2">
    <source>
        <dbReference type="Proteomes" id="UP001054837"/>
    </source>
</evidence>